<dbReference type="Gene3D" id="3.30.390.10">
    <property type="entry name" value="Enolase-like, N-terminal domain"/>
    <property type="match status" value="1"/>
</dbReference>
<evidence type="ECO:0000256" key="1">
    <source>
        <dbReference type="ARBA" id="ARBA00001946"/>
    </source>
</evidence>
<evidence type="ECO:0000259" key="4">
    <source>
        <dbReference type="SMART" id="SM00922"/>
    </source>
</evidence>
<dbReference type="InterPro" id="IPR046945">
    <property type="entry name" value="RHMD-like"/>
</dbReference>
<comment type="cofactor">
    <cofactor evidence="1">
        <name>Mg(2+)</name>
        <dbReference type="ChEBI" id="CHEBI:18420"/>
    </cofactor>
</comment>
<proteinExistence type="predicted"/>
<dbReference type="SMART" id="SM00922">
    <property type="entry name" value="MR_MLE"/>
    <property type="match status" value="1"/>
</dbReference>
<dbReference type="RefSeq" id="WP_066511735.1">
    <property type="nucleotide sequence ID" value="NZ_LNCU01000096.1"/>
</dbReference>
<keyword evidence="6" id="KW-1185">Reference proteome</keyword>
<evidence type="ECO:0000256" key="2">
    <source>
        <dbReference type="ARBA" id="ARBA00022723"/>
    </source>
</evidence>
<dbReference type="GO" id="GO:0016052">
    <property type="term" value="P:carbohydrate catabolic process"/>
    <property type="evidence" value="ECO:0007669"/>
    <property type="project" value="TreeGrafter"/>
</dbReference>
<dbReference type="Pfam" id="PF13378">
    <property type="entry name" value="MR_MLE_C"/>
    <property type="match status" value="1"/>
</dbReference>
<dbReference type="GO" id="GO:0009063">
    <property type="term" value="P:amino acid catabolic process"/>
    <property type="evidence" value="ECO:0007669"/>
    <property type="project" value="InterPro"/>
</dbReference>
<dbReference type="Gene3D" id="3.20.20.120">
    <property type="entry name" value="Enolase-like C-terminal domain"/>
    <property type="match status" value="1"/>
</dbReference>
<accession>A0A109JJL2</accession>
<dbReference type="InterPro" id="IPR029017">
    <property type="entry name" value="Enolase-like_N"/>
</dbReference>
<dbReference type="Proteomes" id="UP000057737">
    <property type="component" value="Unassembled WGS sequence"/>
</dbReference>
<comment type="caution">
    <text evidence="5">The sequence shown here is derived from an EMBL/GenBank/DDBJ whole genome shotgun (WGS) entry which is preliminary data.</text>
</comment>
<evidence type="ECO:0000313" key="5">
    <source>
        <dbReference type="EMBL" id="KWV50156.1"/>
    </source>
</evidence>
<gene>
    <name evidence="5" type="ORF">AS156_14390</name>
</gene>
<dbReference type="InterPro" id="IPR018110">
    <property type="entry name" value="Mandel_Rmase/mucon_lact_enz_CS"/>
</dbReference>
<dbReference type="GO" id="GO:0016836">
    <property type="term" value="F:hydro-lyase activity"/>
    <property type="evidence" value="ECO:0007669"/>
    <property type="project" value="TreeGrafter"/>
</dbReference>
<dbReference type="GO" id="GO:0000287">
    <property type="term" value="F:magnesium ion binding"/>
    <property type="evidence" value="ECO:0007669"/>
    <property type="project" value="UniProtKB-ARBA"/>
</dbReference>
<dbReference type="PANTHER" id="PTHR13794:SF58">
    <property type="entry name" value="MITOCHONDRIAL ENOLASE SUPERFAMILY MEMBER 1"/>
    <property type="match status" value="1"/>
</dbReference>
<dbReference type="EMBL" id="LNCU01000096">
    <property type="protein sequence ID" value="KWV50156.1"/>
    <property type="molecule type" value="Genomic_DNA"/>
</dbReference>
<dbReference type="InterPro" id="IPR029065">
    <property type="entry name" value="Enolase_C-like"/>
</dbReference>
<dbReference type="OrthoDB" id="9802699at2"/>
<evidence type="ECO:0000256" key="3">
    <source>
        <dbReference type="ARBA" id="ARBA00022842"/>
    </source>
</evidence>
<dbReference type="PROSITE" id="PS00909">
    <property type="entry name" value="MR_MLE_2"/>
    <property type="match status" value="1"/>
</dbReference>
<dbReference type="SUPFAM" id="SSF51604">
    <property type="entry name" value="Enolase C-terminal domain-like"/>
    <property type="match status" value="1"/>
</dbReference>
<evidence type="ECO:0000313" key="6">
    <source>
        <dbReference type="Proteomes" id="UP000057737"/>
    </source>
</evidence>
<dbReference type="Pfam" id="PF02746">
    <property type="entry name" value="MR_MLE_N"/>
    <property type="match status" value="1"/>
</dbReference>
<organism evidence="5 6">
    <name type="scientific">Bradyrhizobium macuxiense</name>
    <dbReference type="NCBI Taxonomy" id="1755647"/>
    <lineage>
        <taxon>Bacteria</taxon>
        <taxon>Pseudomonadati</taxon>
        <taxon>Pseudomonadota</taxon>
        <taxon>Alphaproteobacteria</taxon>
        <taxon>Hyphomicrobiales</taxon>
        <taxon>Nitrobacteraceae</taxon>
        <taxon>Bradyrhizobium</taxon>
    </lineage>
</organism>
<keyword evidence="3" id="KW-0460">Magnesium</keyword>
<dbReference type="SUPFAM" id="SSF54826">
    <property type="entry name" value="Enolase N-terminal domain-like"/>
    <property type="match status" value="1"/>
</dbReference>
<name>A0A109JJL2_9BRAD</name>
<dbReference type="SFLD" id="SFLDS00001">
    <property type="entry name" value="Enolase"/>
    <property type="match status" value="1"/>
</dbReference>
<sequence length="361" mass="38515">MSQTVAAIRGVRARSVVVPLKRPVKNAFGVIDSGPLVLIDVETDQGVTGRTYIFAYSKLTLKPLSYLIEEIGRDLAGKPVAPFDLMKAMDAKFRLLGWQGLVGMAVSGLDMACWDVLGQLAGRPLVELLGGSAKPIKAYDSYGVVDPVADERALRRSLDQGFKGIKIKGGDGDAANDERVVKGVRALLGPDIALMIDFNQSLGPAEATRRIARLAPYDLHWIEEPVPQENLSGHANVRETSPTPIQAGENWWFPRGFAEAIAAGASDFIMPDVMKVGGVTGWLQVAGQADAASIPMSSHLFAEVSAHLLAVTPTAHWLEFLDFAGAILANPAEIVDGAVTARGPGLGIEWNEPAVAKYLVS</sequence>
<keyword evidence="2" id="KW-0479">Metal-binding</keyword>
<dbReference type="InterPro" id="IPR013341">
    <property type="entry name" value="Mandelate_racemase_N_dom"/>
</dbReference>
<protein>
    <submittedName>
        <fullName evidence="5">Mandelate racemase</fullName>
    </submittedName>
</protein>
<feature type="domain" description="Mandelate racemase/muconate lactonizing enzyme C-terminal" evidence="4">
    <location>
        <begin position="147"/>
        <end position="244"/>
    </location>
</feature>
<dbReference type="InterPro" id="IPR013342">
    <property type="entry name" value="Mandelate_racemase_C"/>
</dbReference>
<dbReference type="SFLD" id="SFLDG00179">
    <property type="entry name" value="mandelate_racemase"/>
    <property type="match status" value="1"/>
</dbReference>
<dbReference type="AlphaFoldDB" id="A0A109JJL2"/>
<dbReference type="PANTHER" id="PTHR13794">
    <property type="entry name" value="ENOLASE SUPERFAMILY, MANDELATE RACEMASE"/>
    <property type="match status" value="1"/>
</dbReference>
<dbReference type="InterPro" id="IPR036849">
    <property type="entry name" value="Enolase-like_C_sf"/>
</dbReference>
<reference evidence="5 6" key="1">
    <citation type="submission" date="2015-11" db="EMBL/GenBank/DDBJ databases">
        <title>Draft Genome Sequence of the Strain BR 10303 (Bradyrhizobium sp.) isolated from nodules of Centrolobium paraense.</title>
        <authorList>
            <person name="Zelli J.E."/>
            <person name="Simoes-Araujo J.L."/>
            <person name="Barauna A.C."/>
            <person name="Silva K."/>
        </authorList>
    </citation>
    <scope>NUCLEOTIDE SEQUENCE [LARGE SCALE GENOMIC DNA]</scope>
    <source>
        <strain evidence="5 6">BR 10303</strain>
    </source>
</reference>